<gene>
    <name evidence="3" type="ORF">METZ01_LOCUS343436</name>
</gene>
<organism evidence="3">
    <name type="scientific">marine metagenome</name>
    <dbReference type="NCBI Taxonomy" id="408172"/>
    <lineage>
        <taxon>unclassified sequences</taxon>
        <taxon>metagenomes</taxon>
        <taxon>ecological metagenomes</taxon>
    </lineage>
</organism>
<keyword evidence="1" id="KW-0472">Membrane</keyword>
<name>A0A382R0A3_9ZZZZ</name>
<feature type="non-terminal residue" evidence="3">
    <location>
        <position position="246"/>
    </location>
</feature>
<sequence length="246" mass="27369">MVKIFIDRKYNSLLFAGVLLVCFLVSVGVRYQQFETWKKTPAAYFVGERPMMTTLDAPYWLRWAREYNEGTYGQKGGLRAYPESTDTFQGMSAKELSLPLKYTDPTPASTSSSLSSSSGSPEIRYRDVPLLSFLIAHSAPFFNYNYYLTGTLLIPALASLFILPLGIYFFRIGVPVSGLLGGLIGTFAGGYFMRSSIGRIDTDMLNLFFPVLAGLLILLAGLAKTERSVLLYSVGAGLSLFLFQWW</sequence>
<evidence type="ECO:0000259" key="2">
    <source>
        <dbReference type="Pfam" id="PF02516"/>
    </source>
</evidence>
<feature type="transmembrane region" description="Helical" evidence="1">
    <location>
        <begin position="12"/>
        <end position="31"/>
    </location>
</feature>
<accession>A0A382R0A3</accession>
<protein>
    <recommendedName>
        <fullName evidence="2">Oligosaccharyl transferase STT3 N-terminal domain-containing protein</fullName>
    </recommendedName>
</protein>
<dbReference type="Pfam" id="PF02516">
    <property type="entry name" value="STT3"/>
    <property type="match status" value="1"/>
</dbReference>
<feature type="transmembrane region" description="Helical" evidence="1">
    <location>
        <begin position="229"/>
        <end position="245"/>
    </location>
</feature>
<dbReference type="AlphaFoldDB" id="A0A382R0A3"/>
<dbReference type="UniPathway" id="UPA00378"/>
<proteinExistence type="predicted"/>
<dbReference type="InterPro" id="IPR048307">
    <property type="entry name" value="STT3_N"/>
</dbReference>
<feature type="transmembrane region" description="Helical" evidence="1">
    <location>
        <begin position="146"/>
        <end position="170"/>
    </location>
</feature>
<dbReference type="EMBL" id="UINC01117859">
    <property type="protein sequence ID" value="SVC90582.1"/>
    <property type="molecule type" value="Genomic_DNA"/>
</dbReference>
<feature type="transmembrane region" description="Helical" evidence="1">
    <location>
        <begin position="205"/>
        <end position="223"/>
    </location>
</feature>
<feature type="domain" description="Oligosaccharyl transferase STT3 N-terminal" evidence="2">
    <location>
        <begin position="152"/>
        <end position="243"/>
    </location>
</feature>
<evidence type="ECO:0000313" key="3">
    <source>
        <dbReference type="EMBL" id="SVC90582.1"/>
    </source>
</evidence>
<dbReference type="GO" id="GO:0016020">
    <property type="term" value="C:membrane"/>
    <property type="evidence" value="ECO:0007669"/>
    <property type="project" value="InterPro"/>
</dbReference>
<feature type="transmembrane region" description="Helical" evidence="1">
    <location>
        <begin position="176"/>
        <end position="193"/>
    </location>
</feature>
<keyword evidence="1" id="KW-1133">Transmembrane helix</keyword>
<reference evidence="3" key="1">
    <citation type="submission" date="2018-05" db="EMBL/GenBank/DDBJ databases">
        <authorList>
            <person name="Lanie J.A."/>
            <person name="Ng W.-L."/>
            <person name="Kazmierczak K.M."/>
            <person name="Andrzejewski T.M."/>
            <person name="Davidsen T.M."/>
            <person name="Wayne K.J."/>
            <person name="Tettelin H."/>
            <person name="Glass J.I."/>
            <person name="Rusch D."/>
            <person name="Podicherti R."/>
            <person name="Tsui H.-C.T."/>
            <person name="Winkler M.E."/>
        </authorList>
    </citation>
    <scope>NUCLEOTIDE SEQUENCE</scope>
</reference>
<keyword evidence="1" id="KW-0812">Transmembrane</keyword>
<evidence type="ECO:0000256" key="1">
    <source>
        <dbReference type="SAM" id="Phobius"/>
    </source>
</evidence>